<dbReference type="EMBL" id="NIGF01000003">
    <property type="protein sequence ID" value="PQV64766.1"/>
    <property type="molecule type" value="Genomic_DNA"/>
</dbReference>
<accession>A0A2S8SVE6</accession>
<dbReference type="SUPFAM" id="SSF102588">
    <property type="entry name" value="LmbE-like"/>
    <property type="match status" value="1"/>
</dbReference>
<evidence type="ECO:0000313" key="1">
    <source>
        <dbReference type="EMBL" id="PQV64766.1"/>
    </source>
</evidence>
<dbReference type="Pfam" id="PF02585">
    <property type="entry name" value="PIG-L"/>
    <property type="match status" value="1"/>
</dbReference>
<evidence type="ECO:0000313" key="2">
    <source>
        <dbReference type="Proteomes" id="UP000237684"/>
    </source>
</evidence>
<dbReference type="InterPro" id="IPR003737">
    <property type="entry name" value="GlcNAc_PI_deacetylase-related"/>
</dbReference>
<dbReference type="PANTHER" id="PTHR12993">
    <property type="entry name" value="N-ACETYLGLUCOSAMINYL-PHOSPHATIDYLINOSITOL DE-N-ACETYLASE-RELATED"/>
    <property type="match status" value="1"/>
</dbReference>
<dbReference type="PANTHER" id="PTHR12993:SF29">
    <property type="entry name" value="BLR3841 PROTEIN"/>
    <property type="match status" value="1"/>
</dbReference>
<dbReference type="InterPro" id="IPR024078">
    <property type="entry name" value="LmbE-like_dom_sf"/>
</dbReference>
<sequence length="299" mass="33199">MIKRILRDLTHCLRQLYPLEIHCHAHAPLKNGALTRTAAMNFSPLDLNKAHGISTEMLKNWGRTLAVAPHPGDEALGCGGTLALLSQLQVETAVLWVSDGAASHPNSLTYAAPKLANLREAEGKAALEKLGVGRKNSYFLRLPDGKIPFPNEAGFDQAVAGAQSVLEAFQPQTLLLPWRRDSHRDQRASWQLLSRAAQDLEIQSFEYLLWAFERAEPQDWPQNSEASAFTLDVSEVKTRKLAAIQSHASQTTHLIKDDPAGFWFSPEFVAQFDNSHEAWIAPFCSIPEVSGRSRERSET</sequence>
<name>A0A2S8SVE6_9BACT</name>
<dbReference type="AlphaFoldDB" id="A0A2S8SVE6"/>
<dbReference type="Proteomes" id="UP000237684">
    <property type="component" value="Unassembled WGS sequence"/>
</dbReference>
<comment type="caution">
    <text evidence="1">The sequence shown here is derived from an EMBL/GenBank/DDBJ whole genome shotgun (WGS) entry which is preliminary data.</text>
</comment>
<gene>
    <name evidence="1" type="ORF">B1R32_10333</name>
</gene>
<dbReference type="GO" id="GO:0016811">
    <property type="term" value="F:hydrolase activity, acting on carbon-nitrogen (but not peptide) bonds, in linear amides"/>
    <property type="evidence" value="ECO:0007669"/>
    <property type="project" value="TreeGrafter"/>
</dbReference>
<keyword evidence="2" id="KW-1185">Reference proteome</keyword>
<organism evidence="1 2">
    <name type="scientific">Abditibacterium utsteinense</name>
    <dbReference type="NCBI Taxonomy" id="1960156"/>
    <lineage>
        <taxon>Bacteria</taxon>
        <taxon>Pseudomonadati</taxon>
        <taxon>Abditibacteriota</taxon>
        <taxon>Abditibacteriia</taxon>
        <taxon>Abditibacteriales</taxon>
        <taxon>Abditibacteriaceae</taxon>
        <taxon>Abditibacterium</taxon>
    </lineage>
</organism>
<dbReference type="Gene3D" id="3.40.50.10320">
    <property type="entry name" value="LmbE-like"/>
    <property type="match status" value="1"/>
</dbReference>
<proteinExistence type="predicted"/>
<reference evidence="1 2" key="1">
    <citation type="journal article" date="2018" name="Syst. Appl. Microbiol.">
        <title>Abditibacterium utsteinense sp. nov., the first cultivated member of candidate phylum FBP, isolated from ice-free Antarctic soil samples.</title>
        <authorList>
            <person name="Tahon G."/>
            <person name="Tytgat B."/>
            <person name="Lebbe L."/>
            <person name="Carlier A."/>
            <person name="Willems A."/>
        </authorList>
    </citation>
    <scope>NUCLEOTIDE SEQUENCE [LARGE SCALE GENOMIC DNA]</scope>
    <source>
        <strain evidence="1 2">LMG 29911</strain>
    </source>
</reference>
<dbReference type="InParanoid" id="A0A2S8SVE6"/>
<protein>
    <submittedName>
        <fullName evidence="1">N-acetylglucosaminyl deacetylase, LmbE family</fullName>
    </submittedName>
</protein>